<evidence type="ECO:0000313" key="1">
    <source>
        <dbReference type="EMBL" id="SPD08228.1"/>
    </source>
</evidence>
<reference evidence="1" key="1">
    <citation type="submission" date="2018-02" db="EMBL/GenBank/DDBJ databases">
        <authorList>
            <person name="Cohen D.B."/>
            <person name="Kent A.D."/>
        </authorList>
    </citation>
    <scope>NUCLEOTIDE SEQUENCE</scope>
</reference>
<dbReference type="EMBL" id="OIVN01003235">
    <property type="protein sequence ID" value="SPD09713.1"/>
    <property type="molecule type" value="Genomic_DNA"/>
</dbReference>
<dbReference type="AlphaFoldDB" id="A0A2N9H8M8"/>
<evidence type="ECO:0000313" key="2">
    <source>
        <dbReference type="EMBL" id="SPD09713.1"/>
    </source>
</evidence>
<dbReference type="EMBL" id="OIVN01003018">
    <property type="protein sequence ID" value="SPD08228.1"/>
    <property type="molecule type" value="Genomic_DNA"/>
</dbReference>
<gene>
    <name evidence="1" type="ORF">FSB_LOCUS36110</name>
    <name evidence="2" type="ORF">FSB_LOCUS37595</name>
</gene>
<organism evidence="1">
    <name type="scientific">Fagus sylvatica</name>
    <name type="common">Beechnut</name>
    <dbReference type="NCBI Taxonomy" id="28930"/>
    <lineage>
        <taxon>Eukaryota</taxon>
        <taxon>Viridiplantae</taxon>
        <taxon>Streptophyta</taxon>
        <taxon>Embryophyta</taxon>
        <taxon>Tracheophyta</taxon>
        <taxon>Spermatophyta</taxon>
        <taxon>Magnoliopsida</taxon>
        <taxon>eudicotyledons</taxon>
        <taxon>Gunneridae</taxon>
        <taxon>Pentapetalae</taxon>
        <taxon>rosids</taxon>
        <taxon>fabids</taxon>
        <taxon>Fagales</taxon>
        <taxon>Fagaceae</taxon>
        <taxon>Fagus</taxon>
    </lineage>
</organism>
<protein>
    <submittedName>
        <fullName evidence="1">Uncharacterized protein</fullName>
    </submittedName>
</protein>
<accession>A0A2N9H8M8</accession>
<sequence length="97" mass="10816">MLWWRKIVPMKAVVIKRVGGACDVVGLVACTGWGRDGDRDAWGLVYGFRLRVGLGARARDLDRSPKAAQHRLNWSPSLTETCDGQLEFRSVTMVTNL</sequence>
<proteinExistence type="predicted"/>
<name>A0A2N9H8M8_FAGSY</name>